<dbReference type="HAMAP" id="MF_01631">
    <property type="entry name" value="GlmU"/>
    <property type="match status" value="1"/>
</dbReference>
<comment type="catalytic activity">
    <reaction evidence="18 20">
        <text>N-acetyl-alpha-D-glucosamine 1-phosphate + UTP + H(+) = UDP-N-acetyl-alpha-D-glucosamine + diphosphate</text>
        <dbReference type="Rhea" id="RHEA:13509"/>
        <dbReference type="ChEBI" id="CHEBI:15378"/>
        <dbReference type="ChEBI" id="CHEBI:33019"/>
        <dbReference type="ChEBI" id="CHEBI:46398"/>
        <dbReference type="ChEBI" id="CHEBI:57705"/>
        <dbReference type="ChEBI" id="CHEBI:57776"/>
        <dbReference type="EC" id="2.7.7.23"/>
    </reaction>
</comment>
<evidence type="ECO:0000256" key="8">
    <source>
        <dbReference type="ARBA" id="ARBA00022695"/>
    </source>
</evidence>
<dbReference type="GO" id="GO:0009245">
    <property type="term" value="P:lipid A biosynthetic process"/>
    <property type="evidence" value="ECO:0007669"/>
    <property type="project" value="UniProtKB-UniRule"/>
</dbReference>
<dbReference type="GO" id="GO:0009252">
    <property type="term" value="P:peptidoglycan biosynthetic process"/>
    <property type="evidence" value="ECO:0007669"/>
    <property type="project" value="UniProtKB-UniRule"/>
</dbReference>
<feature type="coiled-coil region" evidence="21">
    <location>
        <begin position="143"/>
        <end position="170"/>
    </location>
</feature>
<keyword evidence="16 20" id="KW-0961">Cell wall biogenesis/degradation</keyword>
<dbReference type="InterPro" id="IPR050065">
    <property type="entry name" value="GlmU-like"/>
</dbReference>
<comment type="similarity">
    <text evidence="4 20">In the C-terminal section; belongs to the transferase hexapeptide repeat family.</text>
</comment>
<dbReference type="OrthoDB" id="9775031at2"/>
<dbReference type="InterPro" id="IPR001451">
    <property type="entry name" value="Hexapep"/>
</dbReference>
<dbReference type="SUPFAM" id="SSF53448">
    <property type="entry name" value="Nucleotide-diphospho-sugar transferases"/>
    <property type="match status" value="1"/>
</dbReference>
<name>A0A143YML7_9LACT</name>
<evidence type="ECO:0000256" key="18">
    <source>
        <dbReference type="ARBA" id="ARBA00048493"/>
    </source>
</evidence>
<evidence type="ECO:0000256" key="4">
    <source>
        <dbReference type="ARBA" id="ARBA00007707"/>
    </source>
</evidence>
<evidence type="ECO:0000256" key="1">
    <source>
        <dbReference type="ARBA" id="ARBA00004496"/>
    </source>
</evidence>
<comment type="subcellular location">
    <subcellularLocation>
        <location evidence="1 20">Cytoplasm</location>
    </subcellularLocation>
</comment>
<feature type="binding site" evidence="20">
    <location>
        <position position="423"/>
    </location>
    <ligand>
        <name>acetyl-CoA</name>
        <dbReference type="ChEBI" id="CHEBI:57288"/>
    </ligand>
</feature>
<comment type="pathway">
    <text evidence="3 20">Nucleotide-sugar biosynthesis; UDP-N-acetyl-alpha-D-glucosamine biosynthesis; UDP-N-acetyl-alpha-D-glucosamine from N-acetyl-alpha-D-glucosamine 1-phosphate: step 1/1.</text>
</comment>
<comment type="cofactor">
    <cofactor evidence="20">
        <name>Mg(2+)</name>
        <dbReference type="ChEBI" id="CHEBI:18420"/>
    </cofactor>
    <text evidence="20">Binds 1 Mg(2+) ion per subunit.</text>
</comment>
<evidence type="ECO:0000256" key="11">
    <source>
        <dbReference type="ARBA" id="ARBA00022842"/>
    </source>
</evidence>
<keyword evidence="6 20" id="KW-0963">Cytoplasm</keyword>
<organism evidence="23 24">
    <name type="scientific">Trichococcus palustris</name>
    <dbReference type="NCBI Taxonomy" id="140314"/>
    <lineage>
        <taxon>Bacteria</taxon>
        <taxon>Bacillati</taxon>
        <taxon>Bacillota</taxon>
        <taxon>Bacilli</taxon>
        <taxon>Lactobacillales</taxon>
        <taxon>Carnobacteriaceae</taxon>
        <taxon>Trichococcus</taxon>
    </lineage>
</organism>
<evidence type="ECO:0000256" key="12">
    <source>
        <dbReference type="ARBA" id="ARBA00022960"/>
    </source>
</evidence>
<dbReference type="GO" id="GO:0016020">
    <property type="term" value="C:membrane"/>
    <property type="evidence" value="ECO:0007669"/>
    <property type="project" value="GOC"/>
</dbReference>
<keyword evidence="7 20" id="KW-0808">Transferase</keyword>
<feature type="binding site" evidence="20">
    <location>
        <position position="366"/>
    </location>
    <ligand>
        <name>UDP-N-acetyl-alpha-D-glucosamine</name>
        <dbReference type="ChEBI" id="CHEBI:57705"/>
    </ligand>
</feature>
<dbReference type="NCBIfam" id="NF010934">
    <property type="entry name" value="PRK14354.1"/>
    <property type="match status" value="1"/>
</dbReference>
<evidence type="ECO:0000256" key="21">
    <source>
        <dbReference type="SAM" id="Coils"/>
    </source>
</evidence>
<feature type="active site" description="Proton acceptor" evidence="20">
    <location>
        <position position="363"/>
    </location>
</feature>
<dbReference type="Pfam" id="PF00132">
    <property type="entry name" value="Hexapep"/>
    <property type="match status" value="2"/>
</dbReference>
<dbReference type="EC" id="2.7.7.23" evidence="20"/>
<dbReference type="PANTHER" id="PTHR43584:SF3">
    <property type="entry name" value="BIFUNCTIONAL PROTEIN GLMU"/>
    <property type="match status" value="1"/>
</dbReference>
<dbReference type="GO" id="GO:0000902">
    <property type="term" value="P:cell morphogenesis"/>
    <property type="evidence" value="ECO:0007669"/>
    <property type="project" value="UniProtKB-UniRule"/>
</dbReference>
<dbReference type="GO" id="GO:0071555">
    <property type="term" value="P:cell wall organization"/>
    <property type="evidence" value="ECO:0007669"/>
    <property type="project" value="UniProtKB-KW"/>
</dbReference>
<dbReference type="EMBL" id="FJNE01000004">
    <property type="protein sequence ID" value="CZQ93155.1"/>
    <property type="molecule type" value="Genomic_DNA"/>
</dbReference>
<dbReference type="GO" id="GO:0005737">
    <property type="term" value="C:cytoplasm"/>
    <property type="evidence" value="ECO:0007669"/>
    <property type="project" value="UniProtKB-SubCell"/>
</dbReference>
<dbReference type="SUPFAM" id="SSF51161">
    <property type="entry name" value="Trimeric LpxA-like enzymes"/>
    <property type="match status" value="1"/>
</dbReference>
<feature type="region of interest" description="Pyrophosphorylase" evidence="20">
    <location>
        <begin position="1"/>
        <end position="230"/>
    </location>
</feature>
<keyword evidence="15 20" id="KW-0012">Acyltransferase</keyword>
<reference evidence="23 24" key="1">
    <citation type="submission" date="2016-02" db="EMBL/GenBank/DDBJ databases">
        <authorList>
            <person name="Wen L."/>
            <person name="He K."/>
            <person name="Yang H."/>
        </authorList>
    </citation>
    <scope>NUCLEOTIDE SEQUENCE [LARGE SCALE GENOMIC DNA]</scope>
    <source>
        <strain evidence="23">Trichococcus palustris</strain>
    </source>
</reference>
<dbReference type="CDD" id="cd03353">
    <property type="entry name" value="LbH_GlmU_C"/>
    <property type="match status" value="1"/>
</dbReference>
<dbReference type="GO" id="GO:0003977">
    <property type="term" value="F:UDP-N-acetylglucosamine diphosphorylase activity"/>
    <property type="evidence" value="ECO:0007669"/>
    <property type="project" value="UniProtKB-UniRule"/>
</dbReference>
<evidence type="ECO:0000256" key="15">
    <source>
        <dbReference type="ARBA" id="ARBA00023315"/>
    </source>
</evidence>
<feature type="region of interest" description="Linker" evidence="20">
    <location>
        <begin position="231"/>
        <end position="251"/>
    </location>
</feature>
<comment type="caution">
    <text evidence="20">Lacks conserved residue(s) required for the propagation of feature annotation.</text>
</comment>
<feature type="binding site" evidence="20">
    <location>
        <position position="440"/>
    </location>
    <ligand>
        <name>acetyl-CoA</name>
        <dbReference type="ChEBI" id="CHEBI:57288"/>
    </ligand>
</feature>
<evidence type="ECO:0000256" key="2">
    <source>
        <dbReference type="ARBA" id="ARBA00005166"/>
    </source>
</evidence>
<dbReference type="Gene3D" id="2.160.10.10">
    <property type="entry name" value="Hexapeptide repeat proteins"/>
    <property type="match status" value="1"/>
</dbReference>
<evidence type="ECO:0000259" key="22">
    <source>
        <dbReference type="Pfam" id="PF00483"/>
    </source>
</evidence>
<evidence type="ECO:0000256" key="5">
    <source>
        <dbReference type="ARBA" id="ARBA00007947"/>
    </source>
</evidence>
<keyword evidence="10 20" id="KW-0677">Repeat</keyword>
<dbReference type="PROSITE" id="PS00101">
    <property type="entry name" value="HEXAPEP_TRANSFERASES"/>
    <property type="match status" value="1"/>
</dbReference>
<feature type="region of interest" description="N-acetyltransferase" evidence="20">
    <location>
        <begin position="252"/>
        <end position="458"/>
    </location>
</feature>
<dbReference type="PANTHER" id="PTHR43584">
    <property type="entry name" value="NUCLEOTIDYL TRANSFERASE"/>
    <property type="match status" value="1"/>
</dbReference>
<protein>
    <recommendedName>
        <fullName evidence="20">Bifunctional protein GlmU</fullName>
    </recommendedName>
    <domain>
        <recommendedName>
            <fullName evidence="20">UDP-N-acetylglucosamine pyrophosphorylase</fullName>
            <ecNumber evidence="20">2.7.7.23</ecNumber>
        </recommendedName>
        <alternativeName>
            <fullName evidence="20">N-acetylglucosamine-1-phosphate uridyltransferase</fullName>
        </alternativeName>
    </domain>
    <domain>
        <recommendedName>
            <fullName evidence="20">Glucosamine-1-phosphate N-acetyltransferase</fullName>
            <ecNumber evidence="20">2.3.1.157</ecNumber>
        </recommendedName>
    </domain>
</protein>
<keyword evidence="13 20" id="KW-0573">Peptidoglycan synthesis</keyword>
<comment type="pathway">
    <text evidence="2 20">Nucleotide-sugar biosynthesis; UDP-N-acetyl-alpha-D-glucosamine biosynthesis; N-acetyl-alpha-D-glucosamine 1-phosphate from alpha-D-glucosamine 6-phosphate (route II): step 2/2.</text>
</comment>
<evidence type="ECO:0000256" key="19">
    <source>
        <dbReference type="ARBA" id="ARBA00049628"/>
    </source>
</evidence>
<feature type="binding site" evidence="20">
    <location>
        <position position="155"/>
    </location>
    <ligand>
        <name>UDP-N-acetyl-alpha-D-glucosamine</name>
        <dbReference type="ChEBI" id="CHEBI:57705"/>
    </ligand>
</feature>
<dbReference type="CDD" id="cd02540">
    <property type="entry name" value="GT2_GlmU_N_bac"/>
    <property type="match status" value="1"/>
</dbReference>
<feature type="binding site" evidence="20">
    <location>
        <position position="170"/>
    </location>
    <ligand>
        <name>UDP-N-acetyl-alpha-D-glucosamine</name>
        <dbReference type="ChEBI" id="CHEBI:57705"/>
    </ligand>
</feature>
<evidence type="ECO:0000256" key="14">
    <source>
        <dbReference type="ARBA" id="ARBA00023268"/>
    </source>
</evidence>
<dbReference type="InterPro" id="IPR005882">
    <property type="entry name" value="Bifunctional_GlmU"/>
</dbReference>
<keyword evidence="24" id="KW-1185">Reference proteome</keyword>
<dbReference type="EC" id="2.3.1.157" evidence="20"/>
<feature type="domain" description="Nucleotidyl transferase" evidence="22">
    <location>
        <begin position="6"/>
        <end position="218"/>
    </location>
</feature>
<feature type="binding site" evidence="20">
    <location>
        <position position="228"/>
    </location>
    <ligand>
        <name>UDP-N-acetyl-alpha-D-glucosamine</name>
        <dbReference type="ChEBI" id="CHEBI:57705"/>
    </ligand>
</feature>
<comment type="subunit">
    <text evidence="20">Homotrimer.</text>
</comment>
<proteinExistence type="inferred from homology"/>
<dbReference type="GO" id="GO:0006048">
    <property type="term" value="P:UDP-N-acetylglucosamine biosynthetic process"/>
    <property type="evidence" value="ECO:0007669"/>
    <property type="project" value="UniProtKB-UniPathway"/>
</dbReference>
<evidence type="ECO:0000256" key="20">
    <source>
        <dbReference type="HAMAP-Rule" id="MF_01631"/>
    </source>
</evidence>
<dbReference type="GO" id="GO:0008360">
    <property type="term" value="P:regulation of cell shape"/>
    <property type="evidence" value="ECO:0007669"/>
    <property type="project" value="UniProtKB-KW"/>
</dbReference>
<dbReference type="STRING" id="140314.SAMN04488076_106130"/>
<comment type="function">
    <text evidence="19 20">Catalyzes the last two sequential reactions in the de novo biosynthetic pathway for UDP-N-acetylglucosamine (UDP-GlcNAc). The C-terminal domain catalyzes the transfer of acetyl group from acetyl coenzyme A to glucosamine-1-phosphate (GlcN-1-P) to produce N-acetylglucosamine-1-phosphate (GlcNAc-1-P), which is converted into UDP-GlcNAc by the transfer of uridine 5-monophosphate (from uridine 5-triphosphate), a reaction catalyzed by the N-terminal domain.</text>
</comment>
<feature type="binding site" evidence="20">
    <location>
        <position position="333"/>
    </location>
    <ligand>
        <name>UDP-N-acetyl-alpha-D-glucosamine</name>
        <dbReference type="ChEBI" id="CHEBI:57705"/>
    </ligand>
</feature>
<evidence type="ECO:0000313" key="23">
    <source>
        <dbReference type="EMBL" id="CZQ93155.1"/>
    </source>
</evidence>
<evidence type="ECO:0000256" key="16">
    <source>
        <dbReference type="ARBA" id="ARBA00023316"/>
    </source>
</evidence>
<dbReference type="InterPro" id="IPR018357">
    <property type="entry name" value="Hexapep_transf_CS"/>
</dbReference>
<feature type="binding site" evidence="20">
    <location>
        <position position="377"/>
    </location>
    <ligand>
        <name>UDP-N-acetyl-alpha-D-glucosamine</name>
        <dbReference type="ChEBI" id="CHEBI:57705"/>
    </ligand>
</feature>
<dbReference type="Gene3D" id="3.90.550.10">
    <property type="entry name" value="Spore Coat Polysaccharide Biosynthesis Protein SpsA, Chain A"/>
    <property type="match status" value="1"/>
</dbReference>
<dbReference type="UniPathway" id="UPA00113">
    <property type="reaction ID" value="UER00532"/>
</dbReference>
<dbReference type="InterPro" id="IPR011004">
    <property type="entry name" value="Trimer_LpxA-like_sf"/>
</dbReference>
<comment type="catalytic activity">
    <reaction evidence="17 20">
        <text>alpha-D-glucosamine 1-phosphate + acetyl-CoA = N-acetyl-alpha-D-glucosamine 1-phosphate + CoA + H(+)</text>
        <dbReference type="Rhea" id="RHEA:13725"/>
        <dbReference type="ChEBI" id="CHEBI:15378"/>
        <dbReference type="ChEBI" id="CHEBI:57287"/>
        <dbReference type="ChEBI" id="CHEBI:57288"/>
        <dbReference type="ChEBI" id="CHEBI:57776"/>
        <dbReference type="ChEBI" id="CHEBI:58516"/>
        <dbReference type="EC" id="2.3.1.157"/>
    </reaction>
</comment>
<dbReference type="Pfam" id="PF14602">
    <property type="entry name" value="Hexapep_2"/>
    <property type="match status" value="1"/>
</dbReference>
<feature type="binding site" evidence="20">
    <location>
        <begin position="386"/>
        <end position="387"/>
    </location>
    <ligand>
        <name>acetyl-CoA</name>
        <dbReference type="ChEBI" id="CHEBI:57288"/>
    </ligand>
</feature>
<comment type="similarity">
    <text evidence="5 20">In the N-terminal section; belongs to the N-acetylglucosamine-1-phosphate uridyltransferase family.</text>
</comment>
<evidence type="ECO:0000256" key="13">
    <source>
        <dbReference type="ARBA" id="ARBA00022984"/>
    </source>
</evidence>
<feature type="binding site" evidence="20">
    <location>
        <position position="103"/>
    </location>
    <ligand>
        <name>Mg(2+)</name>
        <dbReference type="ChEBI" id="CHEBI:18420"/>
    </ligand>
</feature>
<evidence type="ECO:0000256" key="3">
    <source>
        <dbReference type="ARBA" id="ARBA00005208"/>
    </source>
</evidence>
<feature type="binding site" evidence="20">
    <location>
        <begin position="9"/>
        <end position="12"/>
    </location>
    <ligand>
        <name>UDP-N-acetyl-alpha-D-glucosamine</name>
        <dbReference type="ChEBI" id="CHEBI:57705"/>
    </ligand>
</feature>
<feature type="binding site" evidence="20">
    <location>
        <position position="140"/>
    </location>
    <ligand>
        <name>UDP-N-acetyl-alpha-D-glucosamine</name>
        <dbReference type="ChEBI" id="CHEBI:57705"/>
    </ligand>
</feature>
<dbReference type="UniPathway" id="UPA00973"/>
<evidence type="ECO:0000256" key="10">
    <source>
        <dbReference type="ARBA" id="ARBA00022737"/>
    </source>
</evidence>
<dbReference type="Proteomes" id="UP000242754">
    <property type="component" value="Unassembled WGS sequence"/>
</dbReference>
<evidence type="ECO:0000256" key="9">
    <source>
        <dbReference type="ARBA" id="ARBA00022723"/>
    </source>
</evidence>
<accession>A0A143YML7</accession>
<evidence type="ECO:0000256" key="6">
    <source>
        <dbReference type="ARBA" id="ARBA00022490"/>
    </source>
</evidence>
<dbReference type="InterPro" id="IPR005835">
    <property type="entry name" value="NTP_transferase_dom"/>
</dbReference>
<evidence type="ECO:0000313" key="24">
    <source>
        <dbReference type="Proteomes" id="UP000242754"/>
    </source>
</evidence>
<keyword evidence="21" id="KW-0175">Coiled coil</keyword>
<dbReference type="GO" id="GO:0019134">
    <property type="term" value="F:glucosamine-1-phosphate N-acetyltransferase activity"/>
    <property type="evidence" value="ECO:0007669"/>
    <property type="project" value="UniProtKB-UniRule"/>
</dbReference>
<feature type="binding site" evidence="20">
    <location>
        <position position="73"/>
    </location>
    <ligand>
        <name>UDP-N-acetyl-alpha-D-glucosamine</name>
        <dbReference type="ChEBI" id="CHEBI:57705"/>
    </ligand>
</feature>
<keyword evidence="12 20" id="KW-0133">Cell shape</keyword>
<keyword evidence="11 20" id="KW-0460">Magnesium</keyword>
<dbReference type="GO" id="GO:0000287">
    <property type="term" value="F:magnesium ion binding"/>
    <property type="evidence" value="ECO:0007669"/>
    <property type="project" value="UniProtKB-UniRule"/>
</dbReference>
<dbReference type="AlphaFoldDB" id="A0A143YML7"/>
<gene>
    <name evidence="20" type="primary">glmU</name>
    <name evidence="23" type="ORF">Tpal_1593</name>
</gene>
<feature type="binding site" evidence="20">
    <location>
        <position position="23"/>
    </location>
    <ligand>
        <name>UDP-N-acetyl-alpha-D-glucosamine</name>
        <dbReference type="ChEBI" id="CHEBI:57705"/>
    </ligand>
</feature>
<evidence type="ECO:0000256" key="17">
    <source>
        <dbReference type="ARBA" id="ARBA00048247"/>
    </source>
</evidence>
<evidence type="ECO:0000256" key="7">
    <source>
        <dbReference type="ARBA" id="ARBA00022679"/>
    </source>
</evidence>
<sequence length="458" mass="49525">MANRFAIILAAGQGTRMKSKLYKVLHAVCGKPMVEHVVDQVEATGIEKVVTIVGHGADAVKGYLGNRSEYVLQEQQLGTGHAVLQAQSVLENEEGTTLVICGDTPLLTAATLEALLRYHEGKQAKATILTAHADNPTGYGRIIRNATDNVEKIVEQKDASEEEAKVQEINTGTYAFDNQALFAALQSVGNNNAQGEYYLPDVIEILKNQGEIVTAYQMADMGEALGVNDRVALAEASQYMKKRINEQHMRNGVTLIDPDATYIEADVVIGSDTIIEPNVFLKGKTVIGQDCFIGSGSELSNTKIGDRVLVRSSNLEDSVMADDSNIGPFSHLRPNSHIGKRVHIGNFVEVKNATLDEDTKVGHLTYVGDADLGKNINVGCGTVFVNYDGKNKHRSTIGDNTFIGCNVNIVAPVKVEMNTFLAAGSTITKDVPEGAMGIARTRQENKPGYWEKLPPAIK</sequence>
<dbReference type="InterPro" id="IPR029044">
    <property type="entry name" value="Nucleotide-diphossugar_trans"/>
</dbReference>
<keyword evidence="8 20" id="KW-0548">Nucleotidyltransferase</keyword>
<dbReference type="NCBIfam" id="TIGR01173">
    <property type="entry name" value="glmU"/>
    <property type="match status" value="1"/>
</dbReference>
<keyword evidence="14 20" id="KW-0511">Multifunctional enzyme</keyword>
<dbReference type="Pfam" id="PF00483">
    <property type="entry name" value="NTP_transferase"/>
    <property type="match status" value="1"/>
</dbReference>
<feature type="binding site" evidence="20">
    <location>
        <begin position="78"/>
        <end position="79"/>
    </location>
    <ligand>
        <name>UDP-N-acetyl-alpha-D-glucosamine</name>
        <dbReference type="ChEBI" id="CHEBI:57705"/>
    </ligand>
</feature>
<feature type="binding site" evidence="20">
    <location>
        <position position="228"/>
    </location>
    <ligand>
        <name>Mg(2+)</name>
        <dbReference type="ChEBI" id="CHEBI:18420"/>
    </ligand>
</feature>
<keyword evidence="9 20" id="KW-0479">Metal-binding</keyword>
<dbReference type="RefSeq" id="WP_087033175.1">
    <property type="nucleotide sequence ID" value="NZ_FJNE01000004.1"/>
</dbReference>
<comment type="pathway">
    <text evidence="20">Bacterial outer membrane biogenesis; LPS lipid A biosynthesis.</text>
</comment>
<dbReference type="InterPro" id="IPR038009">
    <property type="entry name" value="GlmU_C_LbH"/>
</dbReference>
<feature type="binding site" evidence="20">
    <location>
        <position position="351"/>
    </location>
    <ligand>
        <name>UDP-N-acetyl-alpha-D-glucosamine</name>
        <dbReference type="ChEBI" id="CHEBI:57705"/>
    </ligand>
</feature>